<dbReference type="Proteomes" id="UP001597237">
    <property type="component" value="Unassembled WGS sequence"/>
</dbReference>
<gene>
    <name evidence="1" type="ORF">ACFSC0_14760</name>
</gene>
<evidence type="ECO:0000313" key="2">
    <source>
        <dbReference type="Proteomes" id="UP001597237"/>
    </source>
</evidence>
<dbReference type="RefSeq" id="WP_377280805.1">
    <property type="nucleotide sequence ID" value="NZ_JBHRSI010000002.1"/>
</dbReference>
<protein>
    <submittedName>
        <fullName evidence="1">Uncharacterized protein</fullName>
    </submittedName>
</protein>
<name>A0ABW4N4B2_9CAUL</name>
<organism evidence="1 2">
    <name type="scientific">Phenylobacterium terrae</name>
    <dbReference type="NCBI Taxonomy" id="2665495"/>
    <lineage>
        <taxon>Bacteria</taxon>
        <taxon>Pseudomonadati</taxon>
        <taxon>Pseudomonadota</taxon>
        <taxon>Alphaproteobacteria</taxon>
        <taxon>Caulobacterales</taxon>
        <taxon>Caulobacteraceae</taxon>
        <taxon>Phenylobacterium</taxon>
    </lineage>
</organism>
<dbReference type="EMBL" id="JBHUEY010000006">
    <property type="protein sequence ID" value="MFD1784663.1"/>
    <property type="molecule type" value="Genomic_DNA"/>
</dbReference>
<reference evidence="2" key="1">
    <citation type="journal article" date="2019" name="Int. J. Syst. Evol. Microbiol.">
        <title>The Global Catalogue of Microorganisms (GCM) 10K type strain sequencing project: providing services to taxonomists for standard genome sequencing and annotation.</title>
        <authorList>
            <consortium name="The Broad Institute Genomics Platform"/>
            <consortium name="The Broad Institute Genome Sequencing Center for Infectious Disease"/>
            <person name="Wu L."/>
            <person name="Ma J."/>
        </authorList>
    </citation>
    <scope>NUCLEOTIDE SEQUENCE [LARGE SCALE GENOMIC DNA]</scope>
    <source>
        <strain evidence="2">DFY28</strain>
    </source>
</reference>
<sequence>MRWPEGWTPVDDAAEAERLQAELAREVPRRHLLDGERVTPFARAEGADDVLFAWPDGRVAQVHLTWAVETDPAFPATQIYADLEDWLRRGAGTSPAMTRGGER</sequence>
<accession>A0ABW4N4B2</accession>
<keyword evidence="2" id="KW-1185">Reference proteome</keyword>
<comment type="caution">
    <text evidence="1">The sequence shown here is derived from an EMBL/GenBank/DDBJ whole genome shotgun (WGS) entry which is preliminary data.</text>
</comment>
<evidence type="ECO:0000313" key="1">
    <source>
        <dbReference type="EMBL" id="MFD1784663.1"/>
    </source>
</evidence>
<proteinExistence type="predicted"/>